<dbReference type="InterPro" id="IPR011063">
    <property type="entry name" value="TilS/TtcA_N"/>
</dbReference>
<dbReference type="NCBIfam" id="TIGR02432">
    <property type="entry name" value="lysidine_TilS_N"/>
    <property type="match status" value="1"/>
</dbReference>
<dbReference type="GO" id="GO:0006400">
    <property type="term" value="P:tRNA modification"/>
    <property type="evidence" value="ECO:0007669"/>
    <property type="project" value="UniProtKB-UniRule"/>
</dbReference>
<reference evidence="8" key="1">
    <citation type="journal article" date="2017" name="J. Phycol.">
        <title>Analysis of chloroplast genomes and a supermatrix inform reclassification of the Rhodomelaceae (Rhodophyta).</title>
        <authorList>
            <person name="Diaz-Tapia P."/>
            <person name="Maggs C.A."/>
            <person name="West J.A."/>
            <person name="Verbruggen H."/>
        </authorList>
    </citation>
    <scope>NUCLEOTIDE SEQUENCE</scope>
    <source>
        <strain evidence="8">PD0001</strain>
    </source>
</reference>
<dbReference type="PANTHER" id="PTHR43033:SF1">
    <property type="entry name" value="TRNA(ILE)-LYSIDINE SYNTHASE-RELATED"/>
    <property type="match status" value="1"/>
</dbReference>
<name>A0A1Z1MFU2_9FLOR</name>
<dbReference type="GO" id="GO:0009507">
    <property type="term" value="C:chloroplast"/>
    <property type="evidence" value="ECO:0007669"/>
    <property type="project" value="UniProtKB-SubCell"/>
</dbReference>
<dbReference type="CDD" id="cd01992">
    <property type="entry name" value="TilS_N"/>
    <property type="match status" value="1"/>
</dbReference>
<dbReference type="SUPFAM" id="SSF82829">
    <property type="entry name" value="MesJ substrate recognition domain-like"/>
    <property type="match status" value="1"/>
</dbReference>
<sequence length="327" mass="39631">MSHNQLAKSIEFIEEFIERQKIKSLLVAFSGGQDSAALMHILEQTKQYNENKIDISYIYIDHQWRKNSYKQTKQMINYMSSVNSRIVVYQIQGKMKSENSCRIQRYHTIIQHALKSRYELIITGHHNDDKIETFFQNIYRGCGIEGINSLVSRSELCNNIFLLRPILDLDRYRLYWLCKKMNLPIWSDNTNYFYSIKRNRLRNELIPYIENFYCQHTKSHITYLTKIYYYENEYIKQKCIKLYLKLQHRSRIAINYNLLAKNHFALQTRVLQLFIFHNFRLNADVHKVLNFINNIRNEKVNSKVPIYHEKVRYFIGSKWIYVKIDYR</sequence>
<comment type="similarity">
    <text evidence="6">Belongs to the tRNA(Ile)-lysidine synthase family.</text>
</comment>
<dbReference type="SUPFAM" id="SSF52402">
    <property type="entry name" value="Adenine nucleotide alpha hydrolases-like"/>
    <property type="match status" value="1"/>
</dbReference>
<dbReference type="PANTHER" id="PTHR43033">
    <property type="entry name" value="TRNA(ILE)-LYSIDINE SYNTHASE-RELATED"/>
    <property type="match status" value="1"/>
</dbReference>
<keyword evidence="3 6" id="KW-0547">Nucleotide-binding</keyword>
<evidence type="ECO:0000256" key="1">
    <source>
        <dbReference type="ARBA" id="ARBA00022598"/>
    </source>
</evidence>
<organism evidence="8">
    <name type="scientific">Polysiphonia sertularioides</name>
    <dbReference type="NCBI Taxonomy" id="945028"/>
    <lineage>
        <taxon>Eukaryota</taxon>
        <taxon>Rhodophyta</taxon>
        <taxon>Florideophyceae</taxon>
        <taxon>Rhodymeniophycidae</taxon>
        <taxon>Ceramiales</taxon>
        <taxon>Rhodomelaceae</taxon>
        <taxon>Polysiphonioideae</taxon>
        <taxon>Polysiphonia</taxon>
    </lineage>
</organism>
<accession>A0A1Z1MFU2</accession>
<dbReference type="Pfam" id="PF01171">
    <property type="entry name" value="ATP_bind_3"/>
    <property type="match status" value="1"/>
</dbReference>
<dbReference type="GO" id="GO:0032267">
    <property type="term" value="F:tRNA(Ile)-lysidine synthase activity"/>
    <property type="evidence" value="ECO:0007669"/>
    <property type="project" value="UniProtKB-EC"/>
</dbReference>
<dbReference type="HAMAP" id="MF_01161">
    <property type="entry name" value="tRNA_Ile_lys_synt"/>
    <property type="match status" value="1"/>
</dbReference>
<evidence type="ECO:0000256" key="2">
    <source>
        <dbReference type="ARBA" id="ARBA00022694"/>
    </source>
</evidence>
<dbReference type="AlphaFoldDB" id="A0A1Z1MFU2"/>
<feature type="binding site" evidence="6">
    <location>
        <begin position="30"/>
        <end position="35"/>
    </location>
    <ligand>
        <name>ATP</name>
        <dbReference type="ChEBI" id="CHEBI:30616"/>
    </ligand>
</feature>
<dbReference type="EC" id="6.3.4.19" evidence="6"/>
<keyword evidence="8" id="KW-0934">Plastid</keyword>
<gene>
    <name evidence="6 8" type="primary">tilS</name>
</gene>
<evidence type="ECO:0000256" key="5">
    <source>
        <dbReference type="ARBA" id="ARBA00048539"/>
    </source>
</evidence>
<dbReference type="EMBL" id="MF101435">
    <property type="protein sequence ID" value="ARW64920.1"/>
    <property type="molecule type" value="Genomic_DNA"/>
</dbReference>
<proteinExistence type="inferred from homology"/>
<comment type="subcellular location">
    <subcellularLocation>
        <location evidence="6">Plastid</location>
        <location evidence="6">Chloroplast</location>
    </subcellularLocation>
</comment>
<evidence type="ECO:0000256" key="3">
    <source>
        <dbReference type="ARBA" id="ARBA00022741"/>
    </source>
</evidence>
<dbReference type="InterPro" id="IPR014729">
    <property type="entry name" value="Rossmann-like_a/b/a_fold"/>
</dbReference>
<comment type="function">
    <text evidence="6">Ligates lysine onto the cytidine present at position 34 of the AUA codon-specific tRNA(Ile) that contains the anticodon CAU, in an ATP-dependent manner. Cytidine is converted to lysidine, thus changing the amino acid specificity of the tRNA from methionine to isoleucine.</text>
</comment>
<feature type="domain" description="tRNA(Ile)-lysidine/2-thiocytidine synthase N-terminal" evidence="7">
    <location>
        <begin position="25"/>
        <end position="204"/>
    </location>
</feature>
<comment type="catalytic activity">
    <reaction evidence="5 6">
        <text>cytidine(34) in tRNA(Ile2) + L-lysine + ATP = lysidine(34) in tRNA(Ile2) + AMP + diphosphate + H(+)</text>
        <dbReference type="Rhea" id="RHEA:43744"/>
        <dbReference type="Rhea" id="RHEA-COMP:10625"/>
        <dbReference type="Rhea" id="RHEA-COMP:10670"/>
        <dbReference type="ChEBI" id="CHEBI:15378"/>
        <dbReference type="ChEBI" id="CHEBI:30616"/>
        <dbReference type="ChEBI" id="CHEBI:32551"/>
        <dbReference type="ChEBI" id="CHEBI:33019"/>
        <dbReference type="ChEBI" id="CHEBI:82748"/>
        <dbReference type="ChEBI" id="CHEBI:83665"/>
        <dbReference type="ChEBI" id="CHEBI:456215"/>
        <dbReference type="EC" id="6.3.4.19"/>
    </reaction>
</comment>
<keyword evidence="1 6" id="KW-0436">Ligase</keyword>
<dbReference type="Gene3D" id="3.40.50.620">
    <property type="entry name" value="HUPs"/>
    <property type="match status" value="1"/>
</dbReference>
<keyword evidence="2 6" id="KW-0819">tRNA processing</keyword>
<dbReference type="InterPro" id="IPR012094">
    <property type="entry name" value="tRNA_Ile_lys_synt"/>
</dbReference>
<comment type="domain">
    <text evidence="6">The N-terminal region contains the highly conserved SGGXDS motif, predicted to be a P-loop motif involved in ATP binding.</text>
</comment>
<evidence type="ECO:0000256" key="4">
    <source>
        <dbReference type="ARBA" id="ARBA00022840"/>
    </source>
</evidence>
<dbReference type="Gene3D" id="1.20.59.20">
    <property type="match status" value="1"/>
</dbReference>
<dbReference type="GO" id="GO:0005524">
    <property type="term" value="F:ATP binding"/>
    <property type="evidence" value="ECO:0007669"/>
    <property type="project" value="UniProtKB-UniRule"/>
</dbReference>
<protein>
    <recommendedName>
        <fullName evidence="6">tRNA(Ile)-lysidine synthase, chloroplastic</fullName>
        <ecNumber evidence="6">6.3.4.19</ecNumber>
    </recommendedName>
    <alternativeName>
        <fullName evidence="6">tRNA(Ile)-2-lysyl-cytidine synthase</fullName>
    </alternativeName>
    <alternativeName>
        <fullName evidence="6">tRNA(Ile)-lysidine synthetase</fullName>
    </alternativeName>
</protein>
<evidence type="ECO:0000256" key="6">
    <source>
        <dbReference type="HAMAP-Rule" id="MF_01161"/>
    </source>
</evidence>
<keyword evidence="8" id="KW-0150">Chloroplast</keyword>
<geneLocation type="chloroplast" evidence="8"/>
<keyword evidence="4 6" id="KW-0067">ATP-binding</keyword>
<dbReference type="InterPro" id="IPR012795">
    <property type="entry name" value="tRNA_Ile_lys_synt_N"/>
</dbReference>
<evidence type="ECO:0000313" key="8">
    <source>
        <dbReference type="EMBL" id="ARW64920.1"/>
    </source>
</evidence>
<evidence type="ECO:0000259" key="7">
    <source>
        <dbReference type="Pfam" id="PF01171"/>
    </source>
</evidence>